<evidence type="ECO:0000313" key="2">
    <source>
        <dbReference type="EMBL" id="CAK9866459.1"/>
    </source>
</evidence>
<dbReference type="CDD" id="cd01651">
    <property type="entry name" value="RT_G2_intron"/>
    <property type="match status" value="1"/>
</dbReference>
<keyword evidence="3" id="KW-1185">Reference proteome</keyword>
<proteinExistence type="predicted"/>
<evidence type="ECO:0000259" key="1">
    <source>
        <dbReference type="Pfam" id="PF01348"/>
    </source>
</evidence>
<gene>
    <name evidence="2" type="ORF">CSSPJE1EN2_LOCUS9454</name>
</gene>
<organism evidence="2 3">
    <name type="scientific">Sphagnum jensenii</name>
    <dbReference type="NCBI Taxonomy" id="128206"/>
    <lineage>
        <taxon>Eukaryota</taxon>
        <taxon>Viridiplantae</taxon>
        <taxon>Streptophyta</taxon>
        <taxon>Embryophyta</taxon>
        <taxon>Bryophyta</taxon>
        <taxon>Sphagnophytina</taxon>
        <taxon>Sphagnopsida</taxon>
        <taxon>Sphagnales</taxon>
        <taxon>Sphagnaceae</taxon>
        <taxon>Sphagnum</taxon>
    </lineage>
</organism>
<accession>A0ABP1AV54</accession>
<dbReference type="Proteomes" id="UP001497522">
    <property type="component" value="Chromosome 16"/>
</dbReference>
<dbReference type="Pfam" id="PF01348">
    <property type="entry name" value="Intron_maturas2"/>
    <property type="match status" value="1"/>
</dbReference>
<dbReference type="InterPro" id="IPR024937">
    <property type="entry name" value="Domain_X"/>
</dbReference>
<reference evidence="2" key="1">
    <citation type="submission" date="2024-03" db="EMBL/GenBank/DDBJ databases">
        <authorList>
            <consortium name="ELIXIR-Norway"/>
            <consortium name="Elixir Norway"/>
        </authorList>
    </citation>
    <scope>NUCLEOTIDE SEQUENCE</scope>
</reference>
<dbReference type="PANTHER" id="PTHR33642">
    <property type="entry name" value="COX1/OXI3 INTRON 1 PROTEIN-RELATED"/>
    <property type="match status" value="1"/>
</dbReference>
<sequence length="586" mass="67180">MARTARVAARLFSSLSSSRPPLERGDQKGAQNFCHDFQCKYSSLFDPRIYKTAYRKVQSHSRKRLMRGGSGGKLELDVFNVRMIPSIINQMKDRSFQFQPLHKEFVQQGNAKMLPVGTPSILDKVVQEAFRIMLEPVFEQKFLELNFGYKPVQTAFSTLRDIRSWTGTTWLIAGSKSGILDSMDHEILGNLIMKEVKDQQILDLYQKLVRAGLVNNSKQQHHNLTGVSKGRILWPLFVNIYLHEFDVWLKKLTLRISTGDDALNLGFENALDTCQNLRLERERVEAQGKHNEEVTTKVHTEIHYARYADQWVVGVDGPKRLAVQIKDEILVFLTKDLNLQLCKDDITITHLGSDKAKFLGTLIGTRNKKYTESLVKGRAERAFGRIFLEAPINELVQKLVDRGFANDHDWPRGMSAWIHLEPEEIMRRYRAITQGLLRYYSMVDNKNMMRRIIWILRFSAAFTLCRKWRISTAALFRKLATTQGLGDFIIKPPKASERCSLLTCTYAESEHCGCAESVEQESDYWNLMLVGYAIHRRARAAMTLLTDVARLPRLTVEGAPFNIEISINHIGWIVVLQKVLTNTSAN</sequence>
<name>A0ABP1AV54_9BRYO</name>
<evidence type="ECO:0000313" key="3">
    <source>
        <dbReference type="Proteomes" id="UP001497522"/>
    </source>
</evidence>
<dbReference type="EMBL" id="OZ023717">
    <property type="protein sequence ID" value="CAK9866459.1"/>
    <property type="molecule type" value="Genomic_DNA"/>
</dbReference>
<dbReference type="PANTHER" id="PTHR33642:SF3">
    <property type="entry name" value="NUCLEAR INTRON MATURASE 4, MITOCHONDRIAL"/>
    <property type="match status" value="1"/>
</dbReference>
<feature type="domain" description="Domain X" evidence="1">
    <location>
        <begin position="385"/>
        <end position="479"/>
    </location>
</feature>
<protein>
    <recommendedName>
        <fullName evidence="1">Domain X domain-containing protein</fullName>
    </recommendedName>
</protein>